<dbReference type="EMBL" id="QGDV01000004">
    <property type="protein sequence ID" value="PWJ64805.1"/>
    <property type="molecule type" value="Genomic_DNA"/>
</dbReference>
<dbReference type="Proteomes" id="UP000245674">
    <property type="component" value="Unassembled WGS sequence"/>
</dbReference>
<name>A0ABX5LGN0_9MICO</name>
<reference evidence="2 3" key="1">
    <citation type="submission" date="2018-03" db="EMBL/GenBank/DDBJ databases">
        <title>Genomic Encyclopedia of Type Strains, Phase III (KMG-III): the genomes of soil and plant-associated and newly described type strains.</title>
        <authorList>
            <person name="Whitman W."/>
        </authorList>
    </citation>
    <scope>NUCLEOTIDE SEQUENCE [LARGE SCALE GENOMIC DNA]</scope>
    <source>
        <strain evidence="2 3">VKM Ac-1602</strain>
    </source>
</reference>
<proteinExistence type="predicted"/>
<evidence type="ECO:0000313" key="3">
    <source>
        <dbReference type="Proteomes" id="UP000245674"/>
    </source>
</evidence>
<feature type="region of interest" description="Disordered" evidence="1">
    <location>
        <begin position="175"/>
        <end position="231"/>
    </location>
</feature>
<protein>
    <submittedName>
        <fullName evidence="2">Uncharacterized protein</fullName>
    </submittedName>
</protein>
<accession>A0ABX5LGN0</accession>
<organism evidence="2 3">
    <name type="scientific">Rathayibacter iranicus NCPPB 2253 = VKM Ac-1602</name>
    <dbReference type="NCBI Taxonomy" id="1328868"/>
    <lineage>
        <taxon>Bacteria</taxon>
        <taxon>Bacillati</taxon>
        <taxon>Actinomycetota</taxon>
        <taxon>Actinomycetes</taxon>
        <taxon>Micrococcales</taxon>
        <taxon>Microbacteriaceae</taxon>
        <taxon>Rathayibacter</taxon>
    </lineage>
</organism>
<evidence type="ECO:0000256" key="1">
    <source>
        <dbReference type="SAM" id="MobiDB-lite"/>
    </source>
</evidence>
<gene>
    <name evidence="2" type="ORF">B0H03_104173</name>
</gene>
<evidence type="ECO:0000313" key="2">
    <source>
        <dbReference type="EMBL" id="PWJ64805.1"/>
    </source>
</evidence>
<feature type="region of interest" description="Disordered" evidence="1">
    <location>
        <begin position="95"/>
        <end position="131"/>
    </location>
</feature>
<sequence>MPRVHASEHFRRHQFLRLVFQDQSLQIFFALLDLTKQFDTHEYYATDRDYGEQEFLEHRKELDATHLSMRNEVGKSFKLIEGAFITASRAHGVTDEQREEIVRRHRSPPPAYASVSEAKQHDSKRGGGASSNVTIVPIAQRIDKKKLVRAILALVRWQMENPDYVRDNTKAAVVSTPILEPAPGASPSSSSDRHRRAHRAGSATSPASSAPPHPPAADLSAQPVEPEHAAA</sequence>
<keyword evidence="3" id="KW-1185">Reference proteome</keyword>
<comment type="caution">
    <text evidence="2">The sequence shown here is derived from an EMBL/GenBank/DDBJ whole genome shotgun (WGS) entry which is preliminary data.</text>
</comment>